<feature type="transmembrane region" description="Helical" evidence="6">
    <location>
        <begin position="617"/>
        <end position="635"/>
    </location>
</feature>
<feature type="transmembrane region" description="Helical" evidence="6">
    <location>
        <begin position="672"/>
        <end position="694"/>
    </location>
</feature>
<comment type="subcellular location">
    <subcellularLocation>
        <location evidence="1">Membrane</location>
        <topology evidence="1">Multi-pass membrane protein</topology>
    </subcellularLocation>
</comment>
<evidence type="ECO:0000313" key="9">
    <source>
        <dbReference type="Proteomes" id="UP001139887"/>
    </source>
</evidence>
<dbReference type="InterPro" id="IPR023244">
    <property type="entry name" value="Brefeldin_A-sensitivity_4"/>
</dbReference>
<accession>A0A9W8I883</accession>
<keyword evidence="3 6" id="KW-1133">Transmembrane helix</keyword>
<sequence length="1024" mass="112765">MAKVKGQAHWLISKLMPLTRKEQTAVFKAVLAYAIAGLFPFVPMLRDWLGDPEFISPHLVTNATIWYHAAKSRSGLVEGGIVACVWLLVTSMMTYVALFAAEQVHLHYTPDADGGKPLALQSKLVSLGLFVFGHSWCLAFFKANTGRPSVSTATAMSNIALYLVMLREAPIVNLKGSARPGDDELGESVGKKTEHVLVALLAGMAISACVGWMVKPATAAAAVQRELQETVTSFRTVLLQMVGQVVGEGGESAGASHVVGQQKMHGAKPLQLKEALRAHRACVQQLRRAVDAVELDMSVWHAWTRRRALKRLATDIDGLSRHMGSMGAALELRANGSSSNADSADAELAYKALVSRIRRPVELLLRAGDVVLTAVHEMTSTALSTGSIPNAQFRVAQLRADFRAQEAEFELEYTAAVHGLEGTAAALALEEHVFVVHYFVFGLRAYVDGVCGLLPRVLEVCLDREFGLGETAAAARPVWAGWRALWDTGATAELEARHESAQFSDPRALHAPRPYGAQARVRHALWRAGMWARRANVRFATKYAFLVTAMAVPWYLGLDWYLEMRRQRMEWAVISAAAIMVPTVGGSAMVSLLRVLGTCAGGLAAFLAYEIGHENPFATYVALVLFSVPCFHVILHGRYPRIGQFALLTFGVVLVNKWVAREDRDLGVGELAVRRTFAVALGVVAGMLMTVYVWPFEARVRVRQAMSWWLLTASLMYTQLWTGLWQPQQAQNQSRLWRAMRTVREYLDSEQQLQDSILEIRALLQDTLNEPRLKGRFPVETYQRITHASQRILDALVAARWVLLPLLPALDDQGTIASASSQPSENSSLVSRDSSISSSASLPWSSTSMLGLPMALSSTVLLEREQEGHLDSPPHILSRTSFNSSHSSSADSAESLEDQQEIQRRVEKELLAPTAVVREQRDALISLTMYVLASALVLKTPLPPALPPVLDAQSRVAECLGPAVQLFYNDSNDDADERELSIRRAVARMRYSFYYTQVMLGWEIVQELNIAAGIMRELYGSYGN</sequence>
<evidence type="ECO:0000256" key="6">
    <source>
        <dbReference type="SAM" id="Phobius"/>
    </source>
</evidence>
<dbReference type="OrthoDB" id="68611at2759"/>
<evidence type="ECO:0000313" key="8">
    <source>
        <dbReference type="EMBL" id="KAJ2848621.1"/>
    </source>
</evidence>
<feature type="transmembrane region" description="Helical" evidence="6">
    <location>
        <begin position="642"/>
        <end position="660"/>
    </location>
</feature>
<organism evidence="8 9">
    <name type="scientific">Coemansia brasiliensis</name>
    <dbReference type="NCBI Taxonomy" id="2650707"/>
    <lineage>
        <taxon>Eukaryota</taxon>
        <taxon>Fungi</taxon>
        <taxon>Fungi incertae sedis</taxon>
        <taxon>Zoopagomycota</taxon>
        <taxon>Kickxellomycotina</taxon>
        <taxon>Kickxellomycetes</taxon>
        <taxon>Kickxellales</taxon>
        <taxon>Kickxellaceae</taxon>
        <taxon>Coemansia</taxon>
    </lineage>
</organism>
<feature type="transmembrane region" description="Helical" evidence="6">
    <location>
        <begin position="574"/>
        <end position="597"/>
    </location>
</feature>
<feature type="transmembrane region" description="Helical" evidence="6">
    <location>
        <begin position="706"/>
        <end position="725"/>
    </location>
</feature>
<feature type="compositionally biased region" description="Low complexity" evidence="5">
    <location>
        <begin position="878"/>
        <end position="893"/>
    </location>
</feature>
<comment type="caution">
    <text evidence="8">The sequence shown here is derived from an EMBL/GenBank/DDBJ whole genome shotgun (WGS) entry which is preliminary data.</text>
</comment>
<evidence type="ECO:0000256" key="1">
    <source>
        <dbReference type="ARBA" id="ARBA00004141"/>
    </source>
</evidence>
<reference evidence="8" key="1">
    <citation type="submission" date="2022-07" db="EMBL/GenBank/DDBJ databases">
        <title>Phylogenomic reconstructions and comparative analyses of Kickxellomycotina fungi.</title>
        <authorList>
            <person name="Reynolds N.K."/>
            <person name="Stajich J.E."/>
            <person name="Barry K."/>
            <person name="Grigoriev I.V."/>
            <person name="Crous P."/>
            <person name="Smith M.E."/>
        </authorList>
    </citation>
    <scope>NUCLEOTIDE SEQUENCE</scope>
    <source>
        <strain evidence="8">NRRL 1566</strain>
    </source>
</reference>
<feature type="transmembrane region" description="Helical" evidence="6">
    <location>
        <begin position="543"/>
        <end position="562"/>
    </location>
</feature>
<evidence type="ECO:0000256" key="4">
    <source>
        <dbReference type="ARBA" id="ARBA00023136"/>
    </source>
</evidence>
<protein>
    <recommendedName>
        <fullName evidence="7">Integral membrane bound transporter domain-containing protein</fullName>
    </recommendedName>
</protein>
<dbReference type="AlphaFoldDB" id="A0A9W8I883"/>
<evidence type="ECO:0000256" key="5">
    <source>
        <dbReference type="SAM" id="MobiDB-lite"/>
    </source>
</evidence>
<keyword evidence="9" id="KW-1185">Reference proteome</keyword>
<dbReference type="GO" id="GO:0016020">
    <property type="term" value="C:membrane"/>
    <property type="evidence" value="ECO:0007669"/>
    <property type="project" value="UniProtKB-SubCell"/>
</dbReference>
<name>A0A9W8I883_9FUNG</name>
<dbReference type="EMBL" id="JANBUW010000148">
    <property type="protein sequence ID" value="KAJ2848621.1"/>
    <property type="molecule type" value="Genomic_DNA"/>
</dbReference>
<gene>
    <name evidence="8" type="ORF">IWW36_003186</name>
</gene>
<evidence type="ECO:0000256" key="3">
    <source>
        <dbReference type="ARBA" id="ARBA00022989"/>
    </source>
</evidence>
<feature type="transmembrane region" description="Helical" evidence="6">
    <location>
        <begin position="25"/>
        <end position="42"/>
    </location>
</feature>
<keyword evidence="4 6" id="KW-0472">Membrane</keyword>
<dbReference type="Pfam" id="PF13515">
    <property type="entry name" value="FUSC_2"/>
    <property type="match status" value="1"/>
</dbReference>
<dbReference type="PANTHER" id="PTHR47804">
    <property type="entry name" value="60S RIBOSOMAL PROTEIN L19"/>
    <property type="match status" value="1"/>
</dbReference>
<evidence type="ECO:0000259" key="7">
    <source>
        <dbReference type="Pfam" id="PF13515"/>
    </source>
</evidence>
<dbReference type="Proteomes" id="UP001139887">
    <property type="component" value="Unassembled WGS sequence"/>
</dbReference>
<proteinExistence type="predicted"/>
<dbReference type="InterPro" id="IPR052430">
    <property type="entry name" value="IVT-Associated"/>
</dbReference>
<feature type="transmembrane region" description="Helical" evidence="6">
    <location>
        <begin position="196"/>
        <end position="214"/>
    </location>
</feature>
<feature type="transmembrane region" description="Helical" evidence="6">
    <location>
        <begin position="81"/>
        <end position="100"/>
    </location>
</feature>
<feature type="region of interest" description="Disordered" evidence="5">
    <location>
        <begin position="867"/>
        <end position="901"/>
    </location>
</feature>
<keyword evidence="2 6" id="KW-0812">Transmembrane</keyword>
<feature type="domain" description="Integral membrane bound transporter" evidence="7">
    <location>
        <begin position="551"/>
        <end position="688"/>
    </location>
</feature>
<evidence type="ECO:0000256" key="2">
    <source>
        <dbReference type="ARBA" id="ARBA00022692"/>
    </source>
</evidence>
<dbReference type="InterPro" id="IPR049453">
    <property type="entry name" value="Memb_transporter_dom"/>
</dbReference>
<dbReference type="PANTHER" id="PTHR47804:SF3">
    <property type="entry name" value="PROTEIN BRE4"/>
    <property type="match status" value="1"/>
</dbReference>
<dbReference type="PRINTS" id="PR02047">
    <property type="entry name" value="BREFELDNASP4"/>
</dbReference>